<feature type="region of interest" description="Disordered" evidence="9">
    <location>
        <begin position="1322"/>
        <end position="1362"/>
    </location>
</feature>
<keyword evidence="4 8" id="KW-0547">Nucleotide-binding</keyword>
<dbReference type="InterPro" id="IPR002223">
    <property type="entry name" value="Kunitz_BPTI"/>
</dbReference>
<feature type="binding site" evidence="8">
    <location>
        <begin position="2074"/>
        <end position="2078"/>
    </location>
    <ligand>
        <name>ATP</name>
        <dbReference type="ChEBI" id="CHEBI:30616"/>
    </ligand>
</feature>
<dbReference type="InterPro" id="IPR022413">
    <property type="entry name" value="ATP-guanido_PTrfase_N"/>
</dbReference>
<dbReference type="InterPro" id="IPR036802">
    <property type="entry name" value="ATP-guanido_PTrfase_N_sf"/>
</dbReference>
<dbReference type="Pfam" id="PF00217">
    <property type="entry name" value="ATP-gua_Ptrans"/>
    <property type="match status" value="1"/>
</dbReference>
<reference evidence="10" key="2">
    <citation type="submission" date="2022-06" db="UniProtKB">
        <authorList>
            <consortium name="EnsemblMetazoa"/>
        </authorList>
    </citation>
    <scope>IDENTIFICATION</scope>
    <source>
        <strain evidence="10">PS312</strain>
    </source>
</reference>
<dbReference type="PROSITE" id="PS50279">
    <property type="entry name" value="BPTI_KUNITZ_2"/>
    <property type="match status" value="6"/>
</dbReference>
<dbReference type="InterPro" id="IPR014746">
    <property type="entry name" value="Gln_synth/guanido_kin_cat_dom"/>
</dbReference>
<dbReference type="SUPFAM" id="SSF55931">
    <property type="entry name" value="Glutamine synthetase/guanido kinase"/>
    <property type="match status" value="1"/>
</dbReference>
<feature type="compositionally biased region" description="Basic and acidic residues" evidence="9">
    <location>
        <begin position="1055"/>
        <end position="1098"/>
    </location>
</feature>
<evidence type="ECO:0000313" key="10">
    <source>
        <dbReference type="EnsemblMetazoa" id="PPA02625.1"/>
    </source>
</evidence>
<dbReference type="PROSITE" id="PS51509">
    <property type="entry name" value="PHOSPHAGEN_KINASE_N"/>
    <property type="match status" value="1"/>
</dbReference>
<protein>
    <recommendedName>
        <fullName evidence="2">arginine kinase</fullName>
        <ecNumber evidence="2">2.7.3.3</ecNumber>
    </recommendedName>
</protein>
<feature type="binding site" evidence="8">
    <location>
        <position position="1979"/>
    </location>
    <ligand>
        <name>ATP</name>
        <dbReference type="ChEBI" id="CHEBI:30616"/>
    </ligand>
</feature>
<feature type="compositionally biased region" description="Pro residues" evidence="9">
    <location>
        <begin position="1347"/>
        <end position="1359"/>
    </location>
</feature>
<dbReference type="SMART" id="SM00131">
    <property type="entry name" value="KU"/>
    <property type="match status" value="6"/>
</dbReference>
<dbReference type="InterPro" id="IPR020901">
    <property type="entry name" value="Prtase_inh_Kunz-CS"/>
</dbReference>
<proteinExistence type="inferred from homology"/>
<evidence type="ECO:0000256" key="3">
    <source>
        <dbReference type="ARBA" id="ARBA00022679"/>
    </source>
</evidence>
<dbReference type="GO" id="GO:0005524">
    <property type="term" value="F:ATP binding"/>
    <property type="evidence" value="ECO:0007669"/>
    <property type="project" value="UniProtKB-UniRule"/>
</dbReference>
<keyword evidence="3 8" id="KW-0808">Transferase</keyword>
<keyword evidence="11" id="KW-1185">Reference proteome</keyword>
<dbReference type="Gene3D" id="3.30.590.10">
    <property type="entry name" value="Glutamine synthetase/guanido kinase, catalytic domain"/>
    <property type="match status" value="1"/>
</dbReference>
<dbReference type="GO" id="GO:0005615">
    <property type="term" value="C:extracellular space"/>
    <property type="evidence" value="ECO:0000318"/>
    <property type="project" value="GO_Central"/>
</dbReference>
<dbReference type="SUPFAM" id="SSF57362">
    <property type="entry name" value="BPTI-like"/>
    <property type="match status" value="6"/>
</dbReference>
<dbReference type="InterPro" id="IPR028150">
    <property type="entry name" value="Lustrin_cystein"/>
</dbReference>
<dbReference type="InterPro" id="IPR036880">
    <property type="entry name" value="Kunitz_BPTI_sf"/>
</dbReference>
<feature type="compositionally biased region" description="Basic and acidic residues" evidence="9">
    <location>
        <begin position="95"/>
        <end position="105"/>
    </location>
</feature>
<dbReference type="InterPro" id="IPR006150">
    <property type="entry name" value="Cys_repeat_1"/>
</dbReference>
<dbReference type="GO" id="GO:0016301">
    <property type="term" value="F:kinase activity"/>
    <property type="evidence" value="ECO:0000318"/>
    <property type="project" value="GO_Central"/>
</dbReference>
<feature type="compositionally biased region" description="Basic and acidic residues" evidence="9">
    <location>
        <begin position="1484"/>
        <end position="1500"/>
    </location>
</feature>
<feature type="compositionally biased region" description="Low complexity" evidence="9">
    <location>
        <begin position="117"/>
        <end position="128"/>
    </location>
</feature>
<dbReference type="Gene3D" id="1.10.135.10">
    <property type="entry name" value="ATP:guanido phosphotransferase, N-terminal domain"/>
    <property type="match status" value="1"/>
</dbReference>
<evidence type="ECO:0000313" key="11">
    <source>
        <dbReference type="Proteomes" id="UP000005239"/>
    </source>
</evidence>
<dbReference type="SUPFAM" id="SSF48034">
    <property type="entry name" value="Guanido kinase N-terminal domain"/>
    <property type="match status" value="1"/>
</dbReference>
<feature type="region of interest" description="Disordered" evidence="9">
    <location>
        <begin position="1185"/>
        <end position="1231"/>
    </location>
</feature>
<dbReference type="EC" id="2.7.3.3" evidence="2"/>
<accession>A0A2A6BQ87</accession>
<dbReference type="FunFam" id="3.30.590.10:FF:000006">
    <property type="entry name" value="Arginine kinase 1"/>
    <property type="match status" value="1"/>
</dbReference>
<dbReference type="GO" id="GO:0004867">
    <property type="term" value="F:serine-type endopeptidase inhibitor activity"/>
    <property type="evidence" value="ECO:0007669"/>
    <property type="project" value="InterPro"/>
</dbReference>
<feature type="compositionally biased region" description="Acidic residues" evidence="9">
    <location>
        <begin position="1130"/>
        <end position="1146"/>
    </location>
</feature>
<dbReference type="InterPro" id="IPR022414">
    <property type="entry name" value="ATP-guanido_PTrfase_cat"/>
</dbReference>
<dbReference type="Pfam" id="PF14625">
    <property type="entry name" value="Lustrin_cystein"/>
    <property type="match status" value="7"/>
</dbReference>
<dbReference type="PROSITE" id="PS51510">
    <property type="entry name" value="PHOSPHAGEN_KINASE_C"/>
    <property type="match status" value="1"/>
</dbReference>
<reference evidence="11" key="1">
    <citation type="journal article" date="2008" name="Nat. Genet.">
        <title>The Pristionchus pacificus genome provides a unique perspective on nematode lifestyle and parasitism.</title>
        <authorList>
            <person name="Dieterich C."/>
            <person name="Clifton S.W."/>
            <person name="Schuster L.N."/>
            <person name="Chinwalla A."/>
            <person name="Delehaunty K."/>
            <person name="Dinkelacker I."/>
            <person name="Fulton L."/>
            <person name="Fulton R."/>
            <person name="Godfrey J."/>
            <person name="Minx P."/>
            <person name="Mitreva M."/>
            <person name="Roeseler W."/>
            <person name="Tian H."/>
            <person name="Witte H."/>
            <person name="Yang S.P."/>
            <person name="Wilson R.K."/>
            <person name="Sommer R.J."/>
        </authorList>
    </citation>
    <scope>NUCLEOTIDE SEQUENCE [LARGE SCALE GENOMIC DNA]</scope>
    <source>
        <strain evidence="11">PS312</strain>
    </source>
</reference>
<accession>A0A8R1U646</accession>
<evidence type="ECO:0000256" key="6">
    <source>
        <dbReference type="ARBA" id="ARBA00022840"/>
    </source>
</evidence>
<evidence type="ECO:0000256" key="2">
    <source>
        <dbReference type="ARBA" id="ARBA00012230"/>
    </source>
</evidence>
<sequence>MVSSLSSPLASSLPPLLPLRFSSSLPHLGTYVHLMILSILFILQLSSITSSTKSSCDGRRSAYCSRLNQRQQPIRKDEGPSGNGEIIPWDGGGTEQERRTNDRRKSVSAGEDLENALPSGSLPMGSMSSGSTLVGEVCRENVDCVQGALCEEGRCNCMLSHVQIDAYCWKRMNPEESGCTYDAQCEAVSPGSRCVFSICRCSGNRSPSATREGPVCHPQGHCPTNGANSLLYNRNSASLAQCFFFDGESDRRASKFIGCDDFPEVYDCIDGLCCPTRALTCIQPMDAGDEPTMKSNMTQAPLLRWFFNSITYTCEKFEFTGIGGNSNNFLTVQHCESYCALRCPRGQPQLDGTQHENDPLASLAVSCADDKGACDTDRFSCSHIHSNAFCCPTPTFICSEFGGLSEEMVDLVSQPQSTPYSAGSNRQGQASVTRWYWNRVERRCRSFRYFGQGGNFNNFLTEAHCAQFCTKSLCPSGTALRDTSGSHIECSSSSQCPRSHTCHSGVCCPSAGTICNQPLSPGSPCSAQTVQRFWFNAATRSCQPFAFTGCDGNSNNFRSLHECNAFCARIEEEPKCPIGEAMKLEDGKFWRCDMGKSKGASTGREEQSCPTNYECLFDGKNYGCCPKKEFTCLLEVEEGRSCNGSPQTRWHFDPSARSCRSFEYKGCDGNSNNFDTQSACVDYCAVSGCPNGGEMHTVDGEAVKCTKDGQCPGGHVCTHLMLSGQSQDDLFCCPSRVSICNQPVDSGFSCAEPARRYHFDPITRVCRPFNFRGCGGNSNNFVTKLACNNMCQAAGCAPSEMAYHPSSSDLPFDCSHKSCPRGYVCATDPFSNERKLCCGAPNMGVCPSNQRPLLDYRNQRPLTCTSLKANDCPARFRCTFNAERSEHFCCGEHHENQLCPSGARLLRLPSTSSSIGCNGDSFCPSGGACHRPHSFQTGVCCSNLDNVCPPMFTLERSLTDEKECSPFVVHSCSDSAKVVCLFSEKLDRFVCCRRDSHKNSEEKGARCPPNTVQDDAHTTCSSSTVCPPPFFCIRQNSERSGVCCKHPRAVIAPSSKEDEEKEIEKIEEKGKEKEKENEETKVGKEKKGEDKKEGVKEETIEEESEEKEVKKVKKKSDKPKKKKKKVEKEKEEEEEEEETEENEDSEELKSIHFKIATLVNKATNEKEKEKETTIIEYETSTVSIYTSPSTTSPSSPFSTPSPSTTSPSSPFSTPSPSILLPSPSPTSSPLIFPTTTPTVSTTKVYGIECPLYERPLLDRITGRPTLCADTVPCPTSSMCRTYNIMLSICCIVIIPFPKTGYPPPSVVQLPSAPFPTQMPYLPQPTQPPPPSLPTIQGGYSVPSPSHSLPPHPYIPPSVPTSPYIPDRNTVDQVDEDRQCGEGMVPFSTDGQIHSCLNAHCPPKYKCHNEMCCPIKLLACRESLFQGTECRDQRLTSSSTRYYFDPRSNECRAFEYRGCNPGANHFLTLRDCEHGCTPDEEGEETEGRRRGGGRGEGDRRGSLCPPPYVNPKDTPTICSPFFDSCPGNHKCLPSRSQHYICCAQPSSTSLRSLIARMCGDGYKPVMSPSGDPRRCDPSRLPCSRRDECRFSTVLMIDICCRTDETTDNFDSNESELPRRGRSMGGVYPRIPRLRSGGTFQIENLQWRDAMDESIRICRLGEEGRECLPRLYPGQSGCLSHSQCLSFSFCVEGRCLCERPYLLFRSLCLITCPPLYQNIHTNSINVLRVQEKKRQWIEGKGDHGGSFYSCSIQSRDPNMASAHLWSKTALQTAAALFGSGAIVYSVSNNAVMKADVDKETLNKIDNAYKKLQGDSKCKSLLKKHLTKDVVDKCKGKKTKLGATLYDCISSGVENLDAGVGVYAPDAEAYKTFAPLFDKIIEDYHGFSPKQKQPATDLGEGKTKEFPPLDPEGKYIKSTRIRCGRSLKGYPFNPLLKQDDYLAMEGKVKEAFAGFKEKDLKGSYYPLDGMTKETQKKLIADHFLFKEGDRHLQAANACNFWPKGRGIFHNNDKTFLIWVNEEDHMRIISMQEGSDVGAVLDRLIRGVKGIESRVPFSRDDRLGWLTFCPTNLGSTVRASVHIKLPKMAARKDFNDICEKLNLQVRGIHGEHSESEGGVFDISNKARLGLSEYQAVKQMYDGVKKLIEMEKKEK</sequence>
<dbReference type="CDD" id="cd22593">
    <property type="entry name" value="Kunitz_conkunitzin"/>
    <property type="match status" value="2"/>
</dbReference>
<dbReference type="Pfam" id="PF02807">
    <property type="entry name" value="ATP-gua_PtransN"/>
    <property type="match status" value="1"/>
</dbReference>
<dbReference type="Pfam" id="PF00014">
    <property type="entry name" value="Kunitz_BPTI"/>
    <property type="match status" value="6"/>
</dbReference>
<keyword evidence="6 8" id="KW-0067">ATP-binding</keyword>
<feature type="binding site" evidence="8">
    <location>
        <begin position="1915"/>
        <end position="1919"/>
    </location>
    <ligand>
        <name>ATP</name>
        <dbReference type="ChEBI" id="CHEBI:30616"/>
    </ligand>
</feature>
<comment type="similarity">
    <text evidence="1 7">Belongs to the ATP:guanido phosphotransferase family.</text>
</comment>
<name>A0A2A6BQ87_PRIPA</name>
<feature type="region of interest" description="Disordered" evidence="9">
    <location>
        <begin position="1476"/>
        <end position="1505"/>
    </location>
</feature>
<organism evidence="10 11">
    <name type="scientific">Pristionchus pacificus</name>
    <name type="common">Parasitic nematode worm</name>
    <dbReference type="NCBI Taxonomy" id="54126"/>
    <lineage>
        <taxon>Eukaryota</taxon>
        <taxon>Metazoa</taxon>
        <taxon>Ecdysozoa</taxon>
        <taxon>Nematoda</taxon>
        <taxon>Chromadorea</taxon>
        <taxon>Rhabditida</taxon>
        <taxon>Rhabditina</taxon>
        <taxon>Diplogasteromorpha</taxon>
        <taxon>Diplogasteroidea</taxon>
        <taxon>Neodiplogasteridae</taxon>
        <taxon>Pristionchus</taxon>
    </lineage>
</organism>
<dbReference type="Pfam" id="PF01683">
    <property type="entry name" value="EB"/>
    <property type="match status" value="2"/>
</dbReference>
<dbReference type="Gene3D" id="4.10.410.10">
    <property type="entry name" value="Pancreatic trypsin inhibitor Kunitz domain"/>
    <property type="match status" value="6"/>
</dbReference>
<dbReference type="Proteomes" id="UP000005239">
    <property type="component" value="Unassembled WGS sequence"/>
</dbReference>
<dbReference type="PROSITE" id="PS00280">
    <property type="entry name" value="BPTI_KUNITZ_1"/>
    <property type="match status" value="4"/>
</dbReference>
<keyword evidence="5 8" id="KW-0418">Kinase</keyword>
<dbReference type="GO" id="GO:0004054">
    <property type="term" value="F:arginine kinase activity"/>
    <property type="evidence" value="ECO:0007669"/>
    <property type="project" value="UniProtKB-EC"/>
</dbReference>
<dbReference type="PANTHER" id="PTHR46339:SF8">
    <property type="entry name" value="BPTI_KUNITZ INHIBITOR DOMAIN-CONTAINING PROTEIN"/>
    <property type="match status" value="1"/>
</dbReference>
<dbReference type="InterPro" id="IPR006149">
    <property type="entry name" value="EB_dom"/>
</dbReference>
<dbReference type="PANTHER" id="PTHR46339">
    <property type="entry name" value="PROTEIN CBG15282-RELATED"/>
    <property type="match status" value="1"/>
</dbReference>
<feature type="binding site" evidence="8">
    <location>
        <position position="2023"/>
    </location>
    <ligand>
        <name>ATP</name>
        <dbReference type="ChEBI" id="CHEBI:30616"/>
    </ligand>
</feature>
<dbReference type="FunFam" id="1.10.135.10:FF:000003">
    <property type="entry name" value="Three-domain arginine kinase"/>
    <property type="match status" value="1"/>
</dbReference>
<feature type="compositionally biased region" description="Basic residues" evidence="9">
    <location>
        <begin position="1110"/>
        <end position="1125"/>
    </location>
</feature>
<feature type="binding site" evidence="8">
    <location>
        <begin position="2102"/>
        <end position="2107"/>
    </location>
    <ligand>
        <name>ATP</name>
        <dbReference type="ChEBI" id="CHEBI:30616"/>
    </ligand>
</feature>
<evidence type="ECO:0000256" key="8">
    <source>
        <dbReference type="PROSITE-ProRule" id="PRU00843"/>
    </source>
</evidence>
<dbReference type="SMART" id="SM00289">
    <property type="entry name" value="WR1"/>
    <property type="match status" value="12"/>
</dbReference>
<dbReference type="EnsemblMetazoa" id="PPA02625.1">
    <property type="protein sequence ID" value="PPA02625.1"/>
    <property type="gene ID" value="WBGene00092179"/>
</dbReference>
<evidence type="ECO:0000256" key="1">
    <source>
        <dbReference type="ARBA" id="ARBA00006798"/>
    </source>
</evidence>
<gene>
    <name evidence="10" type="primary">WBGene00092179</name>
</gene>
<dbReference type="CDD" id="cd07932">
    <property type="entry name" value="arginine_kinase_like"/>
    <property type="match status" value="1"/>
</dbReference>
<evidence type="ECO:0000256" key="9">
    <source>
        <dbReference type="SAM" id="MobiDB-lite"/>
    </source>
</evidence>
<feature type="region of interest" description="Disordered" evidence="9">
    <location>
        <begin position="1054"/>
        <end position="1148"/>
    </location>
</feature>
<dbReference type="InterPro" id="IPR053014">
    <property type="entry name" value="Cuticle_assoc_divergent"/>
</dbReference>
<feature type="region of interest" description="Disordered" evidence="9">
    <location>
        <begin position="67"/>
        <end position="128"/>
    </location>
</feature>
<feature type="compositionally biased region" description="Pro residues" evidence="9">
    <location>
        <begin position="1322"/>
        <end position="1332"/>
    </location>
</feature>
<dbReference type="CDD" id="cd00109">
    <property type="entry name" value="Kunitz-type"/>
    <property type="match status" value="2"/>
</dbReference>
<evidence type="ECO:0000256" key="4">
    <source>
        <dbReference type="ARBA" id="ARBA00022741"/>
    </source>
</evidence>
<evidence type="ECO:0000256" key="7">
    <source>
        <dbReference type="PROSITE-ProRule" id="PRU00842"/>
    </source>
</evidence>
<evidence type="ECO:0000256" key="5">
    <source>
        <dbReference type="ARBA" id="ARBA00022777"/>
    </source>
</evidence>